<evidence type="ECO:0000256" key="9">
    <source>
        <dbReference type="HAMAP-Rule" id="MF_01014"/>
    </source>
</evidence>
<evidence type="ECO:0000313" key="12">
    <source>
        <dbReference type="Proteomes" id="UP001156703"/>
    </source>
</evidence>
<comment type="catalytic activity">
    <reaction evidence="1 9">
        <text>1-(5-phospho-beta-D-ribosyl)-5-[(5-phospho-beta-D-ribosylamino)methylideneamino]imidazole-4-carboxamide = 5-[(5-phospho-1-deoxy-D-ribulos-1-ylimino)methylamino]-1-(5-phospho-beta-D-ribosyl)imidazole-4-carboxamide</text>
        <dbReference type="Rhea" id="RHEA:15469"/>
        <dbReference type="ChEBI" id="CHEBI:58435"/>
        <dbReference type="ChEBI" id="CHEBI:58525"/>
        <dbReference type="EC" id="5.3.1.16"/>
    </reaction>
</comment>
<evidence type="ECO:0000256" key="1">
    <source>
        <dbReference type="ARBA" id="ARBA00000901"/>
    </source>
</evidence>
<organism evidence="11 12">
    <name type="scientific">Sphingomonas astaxanthinifaciens DSM 22298</name>
    <dbReference type="NCBI Taxonomy" id="1123267"/>
    <lineage>
        <taxon>Bacteria</taxon>
        <taxon>Pseudomonadati</taxon>
        <taxon>Pseudomonadota</taxon>
        <taxon>Alphaproteobacteria</taxon>
        <taxon>Sphingomonadales</taxon>
        <taxon>Sphingomonadaceae</taxon>
        <taxon>Sphingomonas</taxon>
    </lineage>
</organism>
<dbReference type="PANTHER" id="PTHR43090:SF2">
    <property type="entry name" value="1-(5-PHOSPHORIBOSYL)-5-[(5-PHOSPHORIBOSYLAMINO)METHYLIDENEAMINO] IMIDAZOLE-4-CARBOXAMIDE ISOMERASE"/>
    <property type="match status" value="1"/>
</dbReference>
<dbReference type="Gene3D" id="3.20.20.70">
    <property type="entry name" value="Aldolase class I"/>
    <property type="match status" value="1"/>
</dbReference>
<evidence type="ECO:0000256" key="7">
    <source>
        <dbReference type="ARBA" id="ARBA00023102"/>
    </source>
</evidence>
<dbReference type="HAMAP" id="MF_01014">
    <property type="entry name" value="HisA"/>
    <property type="match status" value="1"/>
</dbReference>
<dbReference type="Pfam" id="PF00977">
    <property type="entry name" value="His_biosynth"/>
    <property type="match status" value="1"/>
</dbReference>
<evidence type="ECO:0000256" key="8">
    <source>
        <dbReference type="ARBA" id="ARBA00023235"/>
    </source>
</evidence>
<dbReference type="InterPro" id="IPR044524">
    <property type="entry name" value="Isoase_HisA-like"/>
</dbReference>
<keyword evidence="6 9" id="KW-0028">Amino-acid biosynthesis</keyword>
<evidence type="ECO:0000256" key="10">
    <source>
        <dbReference type="RuleBase" id="RU003657"/>
    </source>
</evidence>
<dbReference type="Proteomes" id="UP001156703">
    <property type="component" value="Unassembled WGS sequence"/>
</dbReference>
<comment type="caution">
    <text evidence="11">The sequence shown here is derived from an EMBL/GenBank/DDBJ whole genome shotgun (WGS) entry which is preliminary data.</text>
</comment>
<evidence type="ECO:0000256" key="6">
    <source>
        <dbReference type="ARBA" id="ARBA00022605"/>
    </source>
</evidence>
<protein>
    <recommendedName>
        <fullName evidence="9">1-(5-phosphoribosyl)-5-[(5-phosphoribosylamino)methylideneamino] imidazole-4-carboxamide isomerase</fullName>
        <ecNumber evidence="9">5.3.1.16</ecNumber>
    </recommendedName>
    <alternativeName>
        <fullName evidence="9">Phosphoribosylformimino-5-aminoimidazole carboxamide ribotide isomerase</fullName>
    </alternativeName>
</protein>
<dbReference type="CDD" id="cd04732">
    <property type="entry name" value="HisA"/>
    <property type="match status" value="1"/>
</dbReference>
<dbReference type="EMBL" id="BSOO01000016">
    <property type="protein sequence ID" value="GLR47978.1"/>
    <property type="molecule type" value="Genomic_DNA"/>
</dbReference>
<dbReference type="InterPro" id="IPR011060">
    <property type="entry name" value="RibuloseP-bd_barrel"/>
</dbReference>
<sequence length="238" mass="25353">MILYPAMDLIDGRIVRLRQGRFDEITFYDPAPAEALASFATDGATWAHVVDLDGAREGRPIQHALLADLAGNSTLKLQVAGGVRSETHVATLLEAGAARVVVGSLAVRDPEATAALLDRFGPERITLSLDVRVVDGQPLVATHGWQEDSGQSLWDIAALYPAARHLLLTDIGRDGMLEGPNHPLLAEAVKRLPHLAIQASGGVTSLGDLRLLTTDGAILGRAMWEGRLPLAEALDASR</sequence>
<accession>A0ABQ5Z5I6</accession>
<dbReference type="EC" id="5.3.1.16" evidence="9"/>
<dbReference type="GO" id="GO:0016853">
    <property type="term" value="F:isomerase activity"/>
    <property type="evidence" value="ECO:0007669"/>
    <property type="project" value="UniProtKB-KW"/>
</dbReference>
<feature type="active site" description="Proton donor" evidence="9">
    <location>
        <position position="130"/>
    </location>
</feature>
<comment type="pathway">
    <text evidence="3 9">Amino-acid biosynthesis; L-histidine biosynthesis; L-histidine from 5-phospho-alpha-D-ribose 1-diphosphate: step 4/9.</text>
</comment>
<gene>
    <name evidence="9 11" type="primary">hisA</name>
    <name evidence="11" type="ORF">GCM10007925_16910</name>
</gene>
<keyword evidence="8 9" id="KW-0413">Isomerase</keyword>
<name>A0ABQ5Z5I6_9SPHN</name>
<dbReference type="InterPro" id="IPR023016">
    <property type="entry name" value="HisA/PriA"/>
</dbReference>
<comment type="subcellular location">
    <subcellularLocation>
        <location evidence="2 9">Cytoplasm</location>
    </subcellularLocation>
</comment>
<proteinExistence type="inferred from homology"/>
<keyword evidence="7 9" id="KW-0368">Histidine biosynthesis</keyword>
<evidence type="ECO:0000313" key="11">
    <source>
        <dbReference type="EMBL" id="GLR47978.1"/>
    </source>
</evidence>
<keyword evidence="12" id="KW-1185">Reference proteome</keyword>
<keyword evidence="5 9" id="KW-0963">Cytoplasm</keyword>
<evidence type="ECO:0000256" key="4">
    <source>
        <dbReference type="ARBA" id="ARBA00009667"/>
    </source>
</evidence>
<dbReference type="InterPro" id="IPR006062">
    <property type="entry name" value="His_biosynth"/>
</dbReference>
<feature type="active site" description="Proton acceptor" evidence="9">
    <location>
        <position position="8"/>
    </location>
</feature>
<evidence type="ECO:0000256" key="3">
    <source>
        <dbReference type="ARBA" id="ARBA00005133"/>
    </source>
</evidence>
<dbReference type="PANTHER" id="PTHR43090">
    <property type="entry name" value="1-(5-PHOSPHORIBOSYL)-5-[(5-PHOSPHORIBOSYLAMINO)METHYLIDENEAMINO] IMIDAZOLE-4-CARBOXAMIDE ISOMERASE"/>
    <property type="match status" value="1"/>
</dbReference>
<evidence type="ECO:0000256" key="5">
    <source>
        <dbReference type="ARBA" id="ARBA00022490"/>
    </source>
</evidence>
<reference evidence="12" key="1">
    <citation type="journal article" date="2019" name="Int. J. Syst. Evol. Microbiol.">
        <title>The Global Catalogue of Microorganisms (GCM) 10K type strain sequencing project: providing services to taxonomists for standard genome sequencing and annotation.</title>
        <authorList>
            <consortium name="The Broad Institute Genomics Platform"/>
            <consortium name="The Broad Institute Genome Sequencing Center for Infectious Disease"/>
            <person name="Wu L."/>
            <person name="Ma J."/>
        </authorList>
    </citation>
    <scope>NUCLEOTIDE SEQUENCE [LARGE SCALE GENOMIC DNA]</scope>
    <source>
        <strain evidence="12">NBRC 102146</strain>
    </source>
</reference>
<dbReference type="SUPFAM" id="SSF51366">
    <property type="entry name" value="Ribulose-phoshate binding barrel"/>
    <property type="match status" value="1"/>
</dbReference>
<evidence type="ECO:0000256" key="2">
    <source>
        <dbReference type="ARBA" id="ARBA00004496"/>
    </source>
</evidence>
<comment type="similarity">
    <text evidence="4 9 10">Belongs to the HisA/HisF family.</text>
</comment>
<dbReference type="RefSeq" id="WP_029940752.1">
    <property type="nucleotide sequence ID" value="NZ_BSOO01000016.1"/>
</dbReference>
<dbReference type="InterPro" id="IPR013785">
    <property type="entry name" value="Aldolase_TIM"/>
</dbReference>